<dbReference type="Pfam" id="PF02771">
    <property type="entry name" value="Acyl-CoA_dh_N"/>
    <property type="match status" value="1"/>
</dbReference>
<dbReference type="InterPro" id="IPR037069">
    <property type="entry name" value="AcylCoA_DH/ox_N_sf"/>
</dbReference>
<dbReference type="InterPro" id="IPR036250">
    <property type="entry name" value="AcylCo_DH-like_C"/>
</dbReference>
<sequence length="406" mass="44068">MTATPSLFDLPPDIAEAREWAHGFAEKYVRPAAAEYDEREEMPWAVIEEAAKVGLYTPEFALQLLADSSGLLQPVVCEEIFWGDGGMGQALLGTFLPVAALFGAATKEQIDTWLPEFFGTPGDLAVAALCASEPNAGSDAAAIRTHARYDEAAGEWVLNGTKTWATNGGIARVHVVNAVTDPDLGARGHALFLIPPGTRGLSQGQKFAKHGLRASHTAEVVLDELRIPAELVLGGKEALDQRLAKAREGNRVRVPAAMATFEMTRPAIGAMAVGVARAAYEYALEYAGIREQFGRPIIDNQAIAFTLADMAVEIDAARLLVWRASHMFMRGKPFTRAEGSMAKLKASEVAVRTTERAIQILGGNGYTRDYPVERWARDARIFTIYEGTSEIQRLSISRALSGRRIQ</sequence>
<evidence type="ECO:0000259" key="8">
    <source>
        <dbReference type="Pfam" id="PF02771"/>
    </source>
</evidence>
<dbReference type="InterPro" id="IPR013786">
    <property type="entry name" value="AcylCoA_DH/ox_N"/>
</dbReference>
<comment type="caution">
    <text evidence="9">The sequence shown here is derived from an EMBL/GenBank/DDBJ whole genome shotgun (WGS) entry which is preliminary data.</text>
</comment>
<evidence type="ECO:0000256" key="1">
    <source>
        <dbReference type="ARBA" id="ARBA00001974"/>
    </source>
</evidence>
<dbReference type="InterPro" id="IPR009100">
    <property type="entry name" value="AcylCoA_DH/oxidase_NM_dom_sf"/>
</dbReference>
<comment type="similarity">
    <text evidence="2 5">Belongs to the acyl-CoA dehydrogenase family.</text>
</comment>
<evidence type="ECO:0000256" key="2">
    <source>
        <dbReference type="ARBA" id="ARBA00009347"/>
    </source>
</evidence>
<keyword evidence="5" id="KW-0560">Oxidoreductase</keyword>
<evidence type="ECO:0000256" key="4">
    <source>
        <dbReference type="ARBA" id="ARBA00022827"/>
    </source>
</evidence>
<evidence type="ECO:0000313" key="9">
    <source>
        <dbReference type="EMBL" id="MDT3726644.1"/>
    </source>
</evidence>
<dbReference type="PROSITE" id="PS00073">
    <property type="entry name" value="ACYL_COA_DH_2"/>
    <property type="match status" value="1"/>
</dbReference>
<dbReference type="InterPro" id="IPR009075">
    <property type="entry name" value="AcylCo_DH/oxidase_C"/>
</dbReference>
<dbReference type="SUPFAM" id="SSF56645">
    <property type="entry name" value="Acyl-CoA dehydrogenase NM domain-like"/>
    <property type="match status" value="1"/>
</dbReference>
<feature type="domain" description="Acyl-CoA dehydrogenase/oxidase N-terminal" evidence="8">
    <location>
        <begin position="15"/>
        <end position="117"/>
    </location>
</feature>
<keyword evidence="4 5" id="KW-0274">FAD</keyword>
<dbReference type="Gene3D" id="2.40.110.10">
    <property type="entry name" value="Butyryl-CoA Dehydrogenase, subunit A, domain 2"/>
    <property type="match status" value="1"/>
</dbReference>
<dbReference type="Gene3D" id="1.20.140.10">
    <property type="entry name" value="Butyryl-CoA Dehydrogenase, subunit A, domain 3"/>
    <property type="match status" value="1"/>
</dbReference>
<dbReference type="Pfam" id="PF02770">
    <property type="entry name" value="Acyl-CoA_dh_M"/>
    <property type="match status" value="1"/>
</dbReference>
<evidence type="ECO:0000259" key="7">
    <source>
        <dbReference type="Pfam" id="PF02770"/>
    </source>
</evidence>
<evidence type="ECO:0000256" key="5">
    <source>
        <dbReference type="RuleBase" id="RU362125"/>
    </source>
</evidence>
<comment type="cofactor">
    <cofactor evidence="1 5">
        <name>FAD</name>
        <dbReference type="ChEBI" id="CHEBI:57692"/>
    </cofactor>
</comment>
<accession>A0ABU3I167</accession>
<proteinExistence type="inferred from homology"/>
<dbReference type="PANTHER" id="PTHR43884">
    <property type="entry name" value="ACYL-COA DEHYDROGENASE"/>
    <property type="match status" value="1"/>
</dbReference>
<keyword evidence="10" id="KW-1185">Reference proteome</keyword>
<dbReference type="Proteomes" id="UP001181313">
    <property type="component" value="Unassembled WGS sequence"/>
</dbReference>
<gene>
    <name evidence="9" type="ORF">ROS62_17810</name>
</gene>
<evidence type="ECO:0000313" key="10">
    <source>
        <dbReference type="Proteomes" id="UP001181313"/>
    </source>
</evidence>
<keyword evidence="3 5" id="KW-0285">Flavoprotein</keyword>
<reference evidence="9" key="1">
    <citation type="submission" date="2024-05" db="EMBL/GenBank/DDBJ databases">
        <title>30 novel species of actinomycetes from the DSMZ collection.</title>
        <authorList>
            <person name="Nouioui I."/>
        </authorList>
    </citation>
    <scope>NUCLEOTIDE SEQUENCE</scope>
    <source>
        <strain evidence="9">DSM 41972</strain>
    </source>
</reference>
<dbReference type="InterPro" id="IPR006089">
    <property type="entry name" value="Acyl-CoA_DH_CS"/>
</dbReference>
<feature type="domain" description="Acyl-CoA oxidase/dehydrogenase middle" evidence="7">
    <location>
        <begin position="128"/>
        <end position="224"/>
    </location>
</feature>
<feature type="domain" description="Acyl-CoA dehydrogenase/oxidase C-terminal" evidence="6">
    <location>
        <begin position="256"/>
        <end position="400"/>
    </location>
</feature>
<dbReference type="SUPFAM" id="SSF47203">
    <property type="entry name" value="Acyl-CoA dehydrogenase C-terminal domain-like"/>
    <property type="match status" value="1"/>
</dbReference>
<evidence type="ECO:0000256" key="3">
    <source>
        <dbReference type="ARBA" id="ARBA00022630"/>
    </source>
</evidence>
<name>A0ABU3I167_9ACTN</name>
<dbReference type="InterPro" id="IPR006091">
    <property type="entry name" value="Acyl-CoA_Oxase/DH_mid-dom"/>
</dbReference>
<dbReference type="InterPro" id="IPR046373">
    <property type="entry name" value="Acyl-CoA_Oxase/DH_mid-dom_sf"/>
</dbReference>
<protein>
    <submittedName>
        <fullName evidence="9">Acyl-CoA dehydrogenase family protein</fullName>
    </submittedName>
</protein>
<dbReference type="Gene3D" id="1.10.540.10">
    <property type="entry name" value="Acyl-CoA dehydrogenase/oxidase, N-terminal domain"/>
    <property type="match status" value="1"/>
</dbReference>
<dbReference type="Pfam" id="PF00441">
    <property type="entry name" value="Acyl-CoA_dh_1"/>
    <property type="match status" value="1"/>
</dbReference>
<evidence type="ECO:0000259" key="6">
    <source>
        <dbReference type="Pfam" id="PF00441"/>
    </source>
</evidence>
<organism evidence="9 10">
    <name type="scientific">Streptomyces althioticus subsp. attaecolombicae</name>
    <dbReference type="NCBI Taxonomy" id="3075534"/>
    <lineage>
        <taxon>Bacteria</taxon>
        <taxon>Bacillati</taxon>
        <taxon>Actinomycetota</taxon>
        <taxon>Actinomycetes</taxon>
        <taxon>Kitasatosporales</taxon>
        <taxon>Streptomycetaceae</taxon>
        <taxon>Streptomyces</taxon>
        <taxon>Streptomyces althioticus group</taxon>
    </lineage>
</organism>
<dbReference type="EMBL" id="JAVSGH010000019">
    <property type="protein sequence ID" value="MDT3726644.1"/>
    <property type="molecule type" value="Genomic_DNA"/>
</dbReference>
<dbReference type="RefSeq" id="WP_093544524.1">
    <property type="nucleotide sequence ID" value="NZ_JAVSGH010000019.1"/>
</dbReference>
<dbReference type="PANTHER" id="PTHR43884:SF12">
    <property type="entry name" value="ISOVALERYL-COA DEHYDROGENASE, MITOCHONDRIAL-RELATED"/>
    <property type="match status" value="1"/>
</dbReference>